<dbReference type="OrthoDB" id="1470350at2759"/>
<evidence type="ECO:0000256" key="4">
    <source>
        <dbReference type="ARBA" id="ARBA00022723"/>
    </source>
</evidence>
<dbReference type="Proteomes" id="UP000237105">
    <property type="component" value="Unassembled WGS sequence"/>
</dbReference>
<dbReference type="Pfam" id="PF00067">
    <property type="entry name" value="p450"/>
    <property type="match status" value="1"/>
</dbReference>
<reference evidence="10" key="1">
    <citation type="submission" date="2016-06" db="EMBL/GenBank/DDBJ databases">
        <title>Parallel loss of symbiosis genes in relatives of nitrogen-fixing non-legume Parasponia.</title>
        <authorList>
            <person name="Van Velzen R."/>
            <person name="Holmer R."/>
            <person name="Bu F."/>
            <person name="Rutten L."/>
            <person name="Van Zeijl A."/>
            <person name="Liu W."/>
            <person name="Santuari L."/>
            <person name="Cao Q."/>
            <person name="Sharma T."/>
            <person name="Shen D."/>
            <person name="Roswanjaya Y."/>
            <person name="Wardhani T."/>
            <person name="Kalhor M.S."/>
            <person name="Jansen J."/>
            <person name="Van den Hoogen J."/>
            <person name="Gungor B."/>
            <person name="Hartog M."/>
            <person name="Hontelez J."/>
            <person name="Verver J."/>
            <person name="Yang W.-C."/>
            <person name="Schijlen E."/>
            <person name="Repin R."/>
            <person name="Schilthuizen M."/>
            <person name="Schranz E."/>
            <person name="Heidstra R."/>
            <person name="Miyata K."/>
            <person name="Fedorova E."/>
            <person name="Kohlen W."/>
            <person name="Bisseling T."/>
            <person name="Smit S."/>
            <person name="Geurts R."/>
        </authorList>
    </citation>
    <scope>NUCLEOTIDE SEQUENCE [LARGE SCALE GENOMIC DNA]</scope>
    <source>
        <strain evidence="10">cv. WU1-14</strain>
    </source>
</reference>
<sequence>MSFMDLLTTNPIPLALSILALSLVLNFAIIKSRGLIPENKRRYHPVAGTILNQLINFRRLHHYMTELARKHTSYRLLGLFGSEIYTSDPANVEYILKTNFSNYGKGWYHYNILSVLLGDGFFTVDGEKSVKLARIVSEAAASNQVIDVQVETVFKIILGLEMDSMCGTDEEATRFSNAFDEASAITLYRYVDAFWKIKRLVDEFVYKVIKTKIEEFHTSQNDDLPIKKGDILTRLIELGEKDVKDLKDMVLSFIIAGKDTTATTLSWFLYMLCKHPSIQEKVAQEVREATKLKEDSSVEELAASLIEEGHDKMQYLLAALTETLRLYPAVPVDGKLCFSDDTLPDGFNVRKWDTVAYQPYAMGRMESLWGDDAEEFRPERWLDENGLFRPESPFKFTAFQAGPRIFLGKEFAYRQMKVFSAVLFGRYRFKLSDERKQVTYRTMLNLHVDGGLHLQAYKRLGDKALDVFKVMHSILCSLSMQYQKKVLSNRL</sequence>
<dbReference type="Gene3D" id="1.10.630.10">
    <property type="entry name" value="Cytochrome P450"/>
    <property type="match status" value="1"/>
</dbReference>
<gene>
    <name evidence="9" type="ORF">PanWU01x14_084480</name>
</gene>
<dbReference type="PANTHER" id="PTHR24296">
    <property type="entry name" value="CYTOCHROME P450"/>
    <property type="match status" value="1"/>
</dbReference>
<dbReference type="InterPro" id="IPR002401">
    <property type="entry name" value="Cyt_P450_E_grp-I"/>
</dbReference>
<evidence type="ECO:0000256" key="5">
    <source>
        <dbReference type="ARBA" id="ARBA00023002"/>
    </source>
</evidence>
<evidence type="ECO:0000256" key="6">
    <source>
        <dbReference type="ARBA" id="ARBA00023004"/>
    </source>
</evidence>
<dbReference type="InterPro" id="IPR036396">
    <property type="entry name" value="Cyt_P450_sf"/>
</dbReference>
<dbReference type="AlphaFoldDB" id="A0A2P5D9M2"/>
<evidence type="ECO:0000256" key="1">
    <source>
        <dbReference type="ARBA" id="ARBA00001971"/>
    </source>
</evidence>
<dbReference type="EMBL" id="JXTB01000053">
    <property type="protein sequence ID" value="PON69984.1"/>
    <property type="molecule type" value="Genomic_DNA"/>
</dbReference>
<dbReference type="GO" id="GO:0005506">
    <property type="term" value="F:iron ion binding"/>
    <property type="evidence" value="ECO:0007669"/>
    <property type="project" value="InterPro"/>
</dbReference>
<feature type="transmembrane region" description="Helical" evidence="8">
    <location>
        <begin position="12"/>
        <end position="30"/>
    </location>
</feature>
<keyword evidence="4" id="KW-0479">Metal-binding</keyword>
<evidence type="ECO:0000256" key="7">
    <source>
        <dbReference type="ARBA" id="ARBA00023033"/>
    </source>
</evidence>
<dbReference type="GO" id="GO:0020037">
    <property type="term" value="F:heme binding"/>
    <property type="evidence" value="ECO:0007669"/>
    <property type="project" value="InterPro"/>
</dbReference>
<dbReference type="GO" id="GO:0016705">
    <property type="term" value="F:oxidoreductase activity, acting on paired donors, with incorporation or reduction of molecular oxygen"/>
    <property type="evidence" value="ECO:0007669"/>
    <property type="project" value="InterPro"/>
</dbReference>
<evidence type="ECO:0000313" key="9">
    <source>
        <dbReference type="EMBL" id="PON69984.1"/>
    </source>
</evidence>
<keyword evidence="8" id="KW-1133">Transmembrane helix</keyword>
<evidence type="ECO:0000256" key="2">
    <source>
        <dbReference type="ARBA" id="ARBA00010617"/>
    </source>
</evidence>
<keyword evidence="3" id="KW-0349">Heme</keyword>
<protein>
    <submittedName>
        <fullName evidence="9">Cytochrome P450, E-class, group I</fullName>
    </submittedName>
</protein>
<keyword evidence="8" id="KW-0472">Membrane</keyword>
<evidence type="ECO:0000256" key="3">
    <source>
        <dbReference type="ARBA" id="ARBA00022617"/>
    </source>
</evidence>
<dbReference type="InterPro" id="IPR001128">
    <property type="entry name" value="Cyt_P450"/>
</dbReference>
<keyword evidence="10" id="KW-1185">Reference proteome</keyword>
<proteinExistence type="inferred from homology"/>
<keyword evidence="7" id="KW-0503">Monooxygenase</keyword>
<dbReference type="PRINTS" id="PR00463">
    <property type="entry name" value="EP450I"/>
</dbReference>
<keyword evidence="5" id="KW-0560">Oxidoreductase</keyword>
<organism evidence="9 10">
    <name type="scientific">Parasponia andersonii</name>
    <name type="common">Sponia andersonii</name>
    <dbReference type="NCBI Taxonomy" id="3476"/>
    <lineage>
        <taxon>Eukaryota</taxon>
        <taxon>Viridiplantae</taxon>
        <taxon>Streptophyta</taxon>
        <taxon>Embryophyta</taxon>
        <taxon>Tracheophyta</taxon>
        <taxon>Spermatophyta</taxon>
        <taxon>Magnoliopsida</taxon>
        <taxon>eudicotyledons</taxon>
        <taxon>Gunneridae</taxon>
        <taxon>Pentapetalae</taxon>
        <taxon>rosids</taxon>
        <taxon>fabids</taxon>
        <taxon>Rosales</taxon>
        <taxon>Cannabaceae</taxon>
        <taxon>Parasponia</taxon>
    </lineage>
</organism>
<dbReference type="PRINTS" id="PR00385">
    <property type="entry name" value="P450"/>
</dbReference>
<keyword evidence="6" id="KW-0408">Iron</keyword>
<dbReference type="GO" id="GO:0004497">
    <property type="term" value="F:monooxygenase activity"/>
    <property type="evidence" value="ECO:0007669"/>
    <property type="project" value="UniProtKB-KW"/>
</dbReference>
<name>A0A2P5D9M2_PARAD</name>
<comment type="similarity">
    <text evidence="2">Belongs to the cytochrome P450 family.</text>
</comment>
<accession>A0A2P5D9M2</accession>
<evidence type="ECO:0000313" key="10">
    <source>
        <dbReference type="Proteomes" id="UP000237105"/>
    </source>
</evidence>
<comment type="cofactor">
    <cofactor evidence="1">
        <name>heme</name>
        <dbReference type="ChEBI" id="CHEBI:30413"/>
    </cofactor>
</comment>
<dbReference type="STRING" id="3476.A0A2P5D9M2"/>
<keyword evidence="8" id="KW-0812">Transmembrane</keyword>
<evidence type="ECO:0000256" key="8">
    <source>
        <dbReference type="SAM" id="Phobius"/>
    </source>
</evidence>
<comment type="caution">
    <text evidence="9">The sequence shown here is derived from an EMBL/GenBank/DDBJ whole genome shotgun (WGS) entry which is preliminary data.</text>
</comment>
<dbReference type="SUPFAM" id="SSF48264">
    <property type="entry name" value="Cytochrome P450"/>
    <property type="match status" value="1"/>
</dbReference>